<evidence type="ECO:0000256" key="3">
    <source>
        <dbReference type="ARBA" id="ARBA00006206"/>
    </source>
</evidence>
<evidence type="ECO:0000256" key="7">
    <source>
        <dbReference type="ARBA" id="ARBA00032729"/>
    </source>
</evidence>
<dbReference type="InterPro" id="IPR014718">
    <property type="entry name" value="GH-type_carb-bd"/>
</dbReference>
<dbReference type="Gene3D" id="2.70.98.10">
    <property type="match status" value="1"/>
</dbReference>
<dbReference type="Proteomes" id="UP000011014">
    <property type="component" value="Unassembled WGS sequence"/>
</dbReference>
<comment type="function">
    <text evidence="8">Mutarotase that catalyzes the interconversion of beta-D-galactose and alpha-D-galactose during galactose metabolism. Beta-D-galactose is metabolized in the liver into glucose 1-phosphate, the primary metabolic fuel, by the action of four enzymes that constitute the Leloir pathway: GALM, GALK1 (galactokinase), GALT (galactose-1-phosphate uridylyltransferase) and GALE (UDP-galactose-4'-epimerase). Involved in the maintenance of the equilibrium between the beta- and alpha-anomers of galactose, therefore ensuring a sufficient supply of the alpha-anomer for GALK1. Also active on D-glucose although shows a preference for galactose over glucose.</text>
</comment>
<dbReference type="GO" id="GO:0030246">
    <property type="term" value="F:carbohydrate binding"/>
    <property type="evidence" value="ECO:0007669"/>
    <property type="project" value="InterPro"/>
</dbReference>
<dbReference type="GO" id="GO:0006006">
    <property type="term" value="P:glucose metabolic process"/>
    <property type="evidence" value="ECO:0007669"/>
    <property type="project" value="TreeGrafter"/>
</dbReference>
<dbReference type="GO" id="GO:0004034">
    <property type="term" value="F:aldose 1-epimerase activity"/>
    <property type="evidence" value="ECO:0007669"/>
    <property type="project" value="UniProtKB-EC"/>
</dbReference>
<dbReference type="InterPro" id="IPR047215">
    <property type="entry name" value="Galactose_mutarotase-like"/>
</dbReference>
<dbReference type="NCBIfam" id="NF008277">
    <property type="entry name" value="PRK11055.1"/>
    <property type="match status" value="1"/>
</dbReference>
<dbReference type="InterPro" id="IPR011013">
    <property type="entry name" value="Gal_mutarotase_sf_dom"/>
</dbReference>
<dbReference type="Pfam" id="PF01263">
    <property type="entry name" value="Aldose_epim"/>
    <property type="match status" value="1"/>
</dbReference>
<evidence type="ECO:0000256" key="1">
    <source>
        <dbReference type="ARBA" id="ARBA00001712"/>
    </source>
</evidence>
<dbReference type="PANTHER" id="PTHR10091">
    <property type="entry name" value="ALDOSE-1-EPIMERASE"/>
    <property type="match status" value="1"/>
</dbReference>
<dbReference type="PANTHER" id="PTHR10091:SF0">
    <property type="entry name" value="GALACTOSE MUTAROTASE"/>
    <property type="match status" value="1"/>
</dbReference>
<dbReference type="InterPro" id="IPR018052">
    <property type="entry name" value="Ald1_epimerase_CS"/>
</dbReference>
<proteinExistence type="inferred from homology"/>
<comment type="similarity">
    <text evidence="3">Belongs to the aldose epimerase family.</text>
</comment>
<sequence length="398" mass="44969">MSAKIAFFCLFNTPTALQGKICFPNFHEKTPKDFCFLKNDFDNRERIWFAQWYSRQSVSFRVPERQAGYFELRWYYSGKNQTEKTFKIIQSLFTKDKTGEWDDIVTGFDNIEEYQVKSKFFGCLVGRYANRIGCGKFSLNGKNYELFKNNGGDPPRNSLHGGKVGFDKKFWEAKIIENEVELRLSSEDGDEGYPGKLDVLVTYSLVGDAFSIKYEATSDSDTVVNLTNHTYFNLDGHKNWSTLDNHSMTINADNYVDVDEFAIPKGGLTDVSGTKFDLRKGQMLTKDFLASIPGGNGIDHNLCIKTSDSPDLMKIAEAVSLKSGRKMIVEGTQPGVQLYTGNFLPGDVGKGSVKYAKQTAFCLETQHFPDSPNRPEFPSAVLKAGEKYEHLAKFTFSR</sequence>
<dbReference type="SUPFAM" id="SSF74650">
    <property type="entry name" value="Galactose mutarotase-like"/>
    <property type="match status" value="1"/>
</dbReference>
<evidence type="ECO:0000256" key="6">
    <source>
        <dbReference type="ARBA" id="ARBA00023277"/>
    </source>
</evidence>
<dbReference type="CDD" id="cd09019">
    <property type="entry name" value="galactose_mutarotase_like"/>
    <property type="match status" value="1"/>
</dbReference>
<comment type="catalytic activity">
    <reaction evidence="1">
        <text>alpha-D-galactose = beta-D-galactose</text>
        <dbReference type="Rhea" id="RHEA:28675"/>
        <dbReference type="ChEBI" id="CHEBI:27667"/>
        <dbReference type="ChEBI" id="CHEBI:28061"/>
        <dbReference type="EC" id="5.1.3.3"/>
    </reaction>
    <physiologicalReaction direction="right-to-left" evidence="1">
        <dbReference type="Rhea" id="RHEA:28677"/>
    </physiologicalReaction>
</comment>
<protein>
    <recommendedName>
        <fullName evidence="4">Galactose mutarotase</fullName>
    </recommendedName>
    <alternativeName>
        <fullName evidence="7">Aldose 1-epimerase</fullName>
    </alternativeName>
</protein>
<keyword evidence="6" id="KW-0119">Carbohydrate metabolism</keyword>
<name>E4Y5E2_OIKDI</name>
<gene>
    <name evidence="9" type="ORF">GSOID_T00018813001</name>
</gene>
<evidence type="ECO:0000313" key="9">
    <source>
        <dbReference type="EMBL" id="CBY30869.1"/>
    </source>
</evidence>
<evidence type="ECO:0000256" key="4">
    <source>
        <dbReference type="ARBA" id="ARBA00021023"/>
    </source>
</evidence>
<organism evidence="9">
    <name type="scientific">Oikopleura dioica</name>
    <name type="common">Tunicate</name>
    <dbReference type="NCBI Taxonomy" id="34765"/>
    <lineage>
        <taxon>Eukaryota</taxon>
        <taxon>Metazoa</taxon>
        <taxon>Chordata</taxon>
        <taxon>Tunicata</taxon>
        <taxon>Appendicularia</taxon>
        <taxon>Copelata</taxon>
        <taxon>Oikopleuridae</taxon>
        <taxon>Oikopleura</taxon>
    </lineage>
</organism>
<evidence type="ECO:0000256" key="5">
    <source>
        <dbReference type="ARBA" id="ARBA00023235"/>
    </source>
</evidence>
<dbReference type="PROSITE" id="PS00545">
    <property type="entry name" value="ALDOSE_1_EPIMERASE"/>
    <property type="match status" value="1"/>
</dbReference>
<dbReference type="InterPro" id="IPR008183">
    <property type="entry name" value="Aldose_1/G6P_1-epimerase"/>
</dbReference>
<keyword evidence="5" id="KW-0413">Isomerase</keyword>
<dbReference type="EMBL" id="FN654286">
    <property type="protein sequence ID" value="CBY30869.1"/>
    <property type="molecule type" value="Genomic_DNA"/>
</dbReference>
<evidence type="ECO:0000256" key="8">
    <source>
        <dbReference type="ARBA" id="ARBA00045743"/>
    </source>
</evidence>
<comment type="pathway">
    <text evidence="2">Carbohydrate metabolism; galactose metabolism.</text>
</comment>
<accession>E4Y5E2</accession>
<reference evidence="9" key="1">
    <citation type="journal article" date="2010" name="Science">
        <title>Plasticity of animal genome architecture unmasked by rapid evolution of a pelagic tunicate.</title>
        <authorList>
            <person name="Denoeud F."/>
            <person name="Henriet S."/>
            <person name="Mungpakdee S."/>
            <person name="Aury J.M."/>
            <person name="Da Silva C."/>
            <person name="Brinkmann H."/>
            <person name="Mikhaleva J."/>
            <person name="Olsen L.C."/>
            <person name="Jubin C."/>
            <person name="Canestro C."/>
            <person name="Bouquet J.M."/>
            <person name="Danks G."/>
            <person name="Poulain J."/>
            <person name="Campsteijn C."/>
            <person name="Adamski M."/>
            <person name="Cross I."/>
            <person name="Yadetie F."/>
            <person name="Muffato M."/>
            <person name="Louis A."/>
            <person name="Butcher S."/>
            <person name="Tsagkogeorga G."/>
            <person name="Konrad A."/>
            <person name="Singh S."/>
            <person name="Jensen M.F."/>
            <person name="Cong E.H."/>
            <person name="Eikeseth-Otteraa H."/>
            <person name="Noel B."/>
            <person name="Anthouard V."/>
            <person name="Porcel B.M."/>
            <person name="Kachouri-Lafond R."/>
            <person name="Nishino A."/>
            <person name="Ugolini M."/>
            <person name="Chourrout P."/>
            <person name="Nishida H."/>
            <person name="Aasland R."/>
            <person name="Huzurbazar S."/>
            <person name="Westhof E."/>
            <person name="Delsuc F."/>
            <person name="Lehrach H."/>
            <person name="Reinhardt R."/>
            <person name="Weissenbach J."/>
            <person name="Roy S.W."/>
            <person name="Artiguenave F."/>
            <person name="Postlethwait J.H."/>
            <person name="Manak J.R."/>
            <person name="Thompson E.M."/>
            <person name="Jaillon O."/>
            <person name="Du Pasquier L."/>
            <person name="Boudinot P."/>
            <person name="Liberles D.A."/>
            <person name="Volff J.N."/>
            <person name="Philippe H."/>
            <person name="Lenhard B."/>
            <person name="Roest Crollius H."/>
            <person name="Wincker P."/>
            <person name="Chourrout D."/>
        </authorList>
    </citation>
    <scope>NUCLEOTIDE SEQUENCE [LARGE SCALE GENOMIC DNA]</scope>
</reference>
<dbReference type="AlphaFoldDB" id="E4Y5E2"/>
<dbReference type="UniPathway" id="UPA00214"/>
<dbReference type="GO" id="GO:0033499">
    <property type="term" value="P:galactose catabolic process via UDP-galactose, Leloir pathway"/>
    <property type="evidence" value="ECO:0007669"/>
    <property type="project" value="TreeGrafter"/>
</dbReference>
<evidence type="ECO:0000256" key="2">
    <source>
        <dbReference type="ARBA" id="ARBA00004947"/>
    </source>
</evidence>